<reference evidence="1" key="2">
    <citation type="submission" date="2020-09" db="EMBL/GenBank/DDBJ databases">
        <authorList>
            <person name="Sun Q."/>
            <person name="Zhou Y."/>
        </authorList>
    </citation>
    <scope>NUCLEOTIDE SEQUENCE</scope>
    <source>
        <strain evidence="1">CGMCC 1.3617</strain>
    </source>
</reference>
<protein>
    <submittedName>
        <fullName evidence="1">Uncharacterized protein</fullName>
    </submittedName>
</protein>
<dbReference type="Proteomes" id="UP000661507">
    <property type="component" value="Unassembled WGS sequence"/>
</dbReference>
<name>A0A917KB22_9PROT</name>
<proteinExistence type="predicted"/>
<evidence type="ECO:0000313" key="1">
    <source>
        <dbReference type="EMBL" id="GGJ05024.1"/>
    </source>
</evidence>
<dbReference type="AlphaFoldDB" id="A0A917KB22"/>
<accession>A0A917KB22</accession>
<sequence>MRGIAGPAAPFSVASSRFVVVARANIAMRRLMVASNDPAAPEWRWLMDAIEGLGEHFQEACEAIGPPGPPRCFAASARR</sequence>
<evidence type="ECO:0000313" key="2">
    <source>
        <dbReference type="Proteomes" id="UP000661507"/>
    </source>
</evidence>
<gene>
    <name evidence="1" type="ORF">GCM10011320_09920</name>
</gene>
<reference evidence="1" key="1">
    <citation type="journal article" date="2014" name="Int. J. Syst. Evol. Microbiol.">
        <title>Complete genome sequence of Corynebacterium casei LMG S-19264T (=DSM 44701T), isolated from a smear-ripened cheese.</title>
        <authorList>
            <consortium name="US DOE Joint Genome Institute (JGI-PGF)"/>
            <person name="Walter F."/>
            <person name="Albersmeier A."/>
            <person name="Kalinowski J."/>
            <person name="Ruckert C."/>
        </authorList>
    </citation>
    <scope>NUCLEOTIDE SEQUENCE</scope>
    <source>
        <strain evidence="1">CGMCC 1.3617</strain>
    </source>
</reference>
<keyword evidence="2" id="KW-1185">Reference proteome</keyword>
<comment type="caution">
    <text evidence="1">The sequence shown here is derived from an EMBL/GenBank/DDBJ whole genome shotgun (WGS) entry which is preliminary data.</text>
</comment>
<organism evidence="1 2">
    <name type="scientific">Neoroseomonas lacus</name>
    <dbReference type="NCBI Taxonomy" id="287609"/>
    <lineage>
        <taxon>Bacteria</taxon>
        <taxon>Pseudomonadati</taxon>
        <taxon>Pseudomonadota</taxon>
        <taxon>Alphaproteobacteria</taxon>
        <taxon>Acetobacterales</taxon>
        <taxon>Acetobacteraceae</taxon>
        <taxon>Neoroseomonas</taxon>
    </lineage>
</organism>
<dbReference type="EMBL" id="BMKW01000002">
    <property type="protein sequence ID" value="GGJ05024.1"/>
    <property type="molecule type" value="Genomic_DNA"/>
</dbReference>